<feature type="transmembrane region" description="Helical" evidence="7">
    <location>
        <begin position="119"/>
        <end position="136"/>
    </location>
</feature>
<evidence type="ECO:0000256" key="3">
    <source>
        <dbReference type="ARBA" id="ARBA00022692"/>
    </source>
</evidence>
<evidence type="ECO:0000256" key="6">
    <source>
        <dbReference type="SAM" id="MobiDB-lite"/>
    </source>
</evidence>
<evidence type="ECO:0000256" key="5">
    <source>
        <dbReference type="ARBA" id="ARBA00023136"/>
    </source>
</evidence>
<feature type="transmembrane region" description="Helical" evidence="7">
    <location>
        <begin position="243"/>
        <end position="261"/>
    </location>
</feature>
<dbReference type="GO" id="GO:0004601">
    <property type="term" value="F:peroxidase activity"/>
    <property type="evidence" value="ECO:0007669"/>
    <property type="project" value="UniProtKB-KW"/>
</dbReference>
<dbReference type="GO" id="GO:0008195">
    <property type="term" value="F:phosphatidate phosphatase activity"/>
    <property type="evidence" value="ECO:0007669"/>
    <property type="project" value="TreeGrafter"/>
</dbReference>
<dbReference type="OrthoDB" id="10030083at2759"/>
<dbReference type="SMART" id="SM00014">
    <property type="entry name" value="acidPPc"/>
    <property type="match status" value="1"/>
</dbReference>
<keyword evidence="9" id="KW-0560">Oxidoreductase</keyword>
<dbReference type="GO" id="GO:0006644">
    <property type="term" value="P:phospholipid metabolic process"/>
    <property type="evidence" value="ECO:0007669"/>
    <property type="project" value="InterPro"/>
</dbReference>
<reference evidence="9" key="1">
    <citation type="journal article" date="2020" name="Stud. Mycol.">
        <title>101 Dothideomycetes genomes: a test case for predicting lifestyles and emergence of pathogens.</title>
        <authorList>
            <person name="Haridas S."/>
            <person name="Albert R."/>
            <person name="Binder M."/>
            <person name="Bloem J."/>
            <person name="Labutti K."/>
            <person name="Salamov A."/>
            <person name="Andreopoulos B."/>
            <person name="Baker S."/>
            <person name="Barry K."/>
            <person name="Bills G."/>
            <person name="Bluhm B."/>
            <person name="Cannon C."/>
            <person name="Castanera R."/>
            <person name="Culley D."/>
            <person name="Daum C."/>
            <person name="Ezra D."/>
            <person name="Gonzalez J."/>
            <person name="Henrissat B."/>
            <person name="Kuo A."/>
            <person name="Liang C."/>
            <person name="Lipzen A."/>
            <person name="Lutzoni F."/>
            <person name="Magnuson J."/>
            <person name="Mondo S."/>
            <person name="Nolan M."/>
            <person name="Ohm R."/>
            <person name="Pangilinan J."/>
            <person name="Park H.-J."/>
            <person name="Ramirez L."/>
            <person name="Alfaro M."/>
            <person name="Sun H."/>
            <person name="Tritt A."/>
            <person name="Yoshinaga Y."/>
            <person name="Zwiers L.-H."/>
            <person name="Turgeon B."/>
            <person name="Goodwin S."/>
            <person name="Spatafora J."/>
            <person name="Crous P."/>
            <person name="Grigoriev I."/>
        </authorList>
    </citation>
    <scope>NUCLEOTIDE SEQUENCE</scope>
    <source>
        <strain evidence="9">CBS 116005</strain>
    </source>
</reference>
<dbReference type="Proteomes" id="UP000799436">
    <property type="component" value="Unassembled WGS sequence"/>
</dbReference>
<evidence type="ECO:0000256" key="7">
    <source>
        <dbReference type="SAM" id="Phobius"/>
    </source>
</evidence>
<feature type="transmembrane region" description="Helical" evidence="7">
    <location>
        <begin position="215"/>
        <end position="236"/>
    </location>
</feature>
<organism evidence="9 10">
    <name type="scientific">Teratosphaeria nubilosa</name>
    <dbReference type="NCBI Taxonomy" id="161662"/>
    <lineage>
        <taxon>Eukaryota</taxon>
        <taxon>Fungi</taxon>
        <taxon>Dikarya</taxon>
        <taxon>Ascomycota</taxon>
        <taxon>Pezizomycotina</taxon>
        <taxon>Dothideomycetes</taxon>
        <taxon>Dothideomycetidae</taxon>
        <taxon>Mycosphaerellales</taxon>
        <taxon>Teratosphaeriaceae</taxon>
        <taxon>Teratosphaeria</taxon>
    </lineage>
</organism>
<feature type="transmembrane region" description="Helical" evidence="7">
    <location>
        <begin position="190"/>
        <end position="209"/>
    </location>
</feature>
<dbReference type="Pfam" id="PF01569">
    <property type="entry name" value="PAP2"/>
    <property type="match status" value="1"/>
</dbReference>
<proteinExistence type="inferred from homology"/>
<comment type="subcellular location">
    <subcellularLocation>
        <location evidence="1">Membrane</location>
        <topology evidence="1">Multi-pass membrane protein</topology>
    </subcellularLocation>
</comment>
<evidence type="ECO:0000256" key="1">
    <source>
        <dbReference type="ARBA" id="ARBA00004141"/>
    </source>
</evidence>
<dbReference type="InterPro" id="IPR000326">
    <property type="entry name" value="PAP2/HPO"/>
</dbReference>
<dbReference type="Gene3D" id="1.20.144.10">
    <property type="entry name" value="Phosphatidic acid phosphatase type 2/haloperoxidase"/>
    <property type="match status" value="1"/>
</dbReference>
<dbReference type="EMBL" id="ML995868">
    <property type="protein sequence ID" value="KAF2766649.1"/>
    <property type="molecule type" value="Genomic_DNA"/>
</dbReference>
<dbReference type="AlphaFoldDB" id="A0A6G1L273"/>
<dbReference type="InterPro" id="IPR043216">
    <property type="entry name" value="PAP-like"/>
</dbReference>
<keyword evidence="9" id="KW-0575">Peroxidase</keyword>
<keyword evidence="3 7" id="KW-0812">Transmembrane</keyword>
<evidence type="ECO:0000313" key="10">
    <source>
        <dbReference type="Proteomes" id="UP000799436"/>
    </source>
</evidence>
<dbReference type="GO" id="GO:0046839">
    <property type="term" value="P:phospholipid dephosphorylation"/>
    <property type="evidence" value="ECO:0007669"/>
    <property type="project" value="TreeGrafter"/>
</dbReference>
<evidence type="ECO:0000256" key="4">
    <source>
        <dbReference type="ARBA" id="ARBA00022989"/>
    </source>
</evidence>
<dbReference type="PANTHER" id="PTHR10165">
    <property type="entry name" value="LIPID PHOSPHATE PHOSPHATASE"/>
    <property type="match status" value="1"/>
</dbReference>
<evidence type="ECO:0000259" key="8">
    <source>
        <dbReference type="SMART" id="SM00014"/>
    </source>
</evidence>
<sequence length="322" mass="35334">MATVDRPPSFRTKSKPAPPASSASSTPLEAFQRFWARSYAGDYFGLAALLAAYIVVALIGEPFHRQFRLSDPRLQFPHAEVERVDVFMLFIYAAVIPAALLAVWTIFLKPPIHKAHVTLLGLATSIILTTFLTDILKDAIGRPRPDLIARCRPDADAPKDALVTIEVCKETRHHVLHDGWRSFPSGHSSFAFAGLGHIALFLASQTKALAPRASLLVILTCLLPLLAAAMIAISRLEDYRHDFADVIAGSLLGLSVTYLNWRRYYPSLLSCACDEPHSAPGSRRGSPSGFLRVRDEEEAQGMVEAGRYGIGNEEGFGREAVR</sequence>
<keyword evidence="10" id="KW-1185">Reference proteome</keyword>
<evidence type="ECO:0000256" key="2">
    <source>
        <dbReference type="ARBA" id="ARBA00008816"/>
    </source>
</evidence>
<dbReference type="PANTHER" id="PTHR10165:SF35">
    <property type="entry name" value="RE23632P"/>
    <property type="match status" value="1"/>
</dbReference>
<keyword evidence="5 7" id="KW-0472">Membrane</keyword>
<feature type="transmembrane region" description="Helical" evidence="7">
    <location>
        <begin position="84"/>
        <end position="107"/>
    </location>
</feature>
<protein>
    <submittedName>
        <fullName evidence="9">Acid phosphatase/Vanadium-dependent haloperoxidase</fullName>
    </submittedName>
</protein>
<dbReference type="InterPro" id="IPR036938">
    <property type="entry name" value="PAP2/HPO_sf"/>
</dbReference>
<feature type="transmembrane region" description="Helical" evidence="7">
    <location>
        <begin position="43"/>
        <end position="63"/>
    </location>
</feature>
<name>A0A6G1L273_9PEZI</name>
<feature type="domain" description="Phosphatidic acid phosphatase type 2/haloperoxidase" evidence="8">
    <location>
        <begin position="120"/>
        <end position="261"/>
    </location>
</feature>
<dbReference type="GO" id="GO:0016020">
    <property type="term" value="C:membrane"/>
    <property type="evidence" value="ECO:0007669"/>
    <property type="project" value="UniProtKB-SubCell"/>
</dbReference>
<accession>A0A6G1L273</accession>
<gene>
    <name evidence="9" type="ORF">EJ03DRAFT_329908</name>
</gene>
<comment type="similarity">
    <text evidence="2">Belongs to the PA-phosphatase related phosphoesterase family.</text>
</comment>
<dbReference type="FunFam" id="1.20.144.10:FF:000017">
    <property type="entry name" value="Diacylglycerol pyrophosphate phosphatase 1"/>
    <property type="match status" value="1"/>
</dbReference>
<feature type="region of interest" description="Disordered" evidence="6">
    <location>
        <begin position="1"/>
        <end position="25"/>
    </location>
</feature>
<keyword evidence="4 7" id="KW-1133">Transmembrane helix</keyword>
<dbReference type="SUPFAM" id="SSF48317">
    <property type="entry name" value="Acid phosphatase/Vanadium-dependent haloperoxidase"/>
    <property type="match status" value="1"/>
</dbReference>
<dbReference type="CDD" id="cd03390">
    <property type="entry name" value="PAP2_containing_1_like"/>
    <property type="match status" value="1"/>
</dbReference>
<evidence type="ECO:0000313" key="9">
    <source>
        <dbReference type="EMBL" id="KAF2766649.1"/>
    </source>
</evidence>